<accession>A0A0F8ZEV5</accession>
<reference evidence="1" key="1">
    <citation type="journal article" date="2015" name="Nature">
        <title>Complex archaea that bridge the gap between prokaryotes and eukaryotes.</title>
        <authorList>
            <person name="Spang A."/>
            <person name="Saw J.H."/>
            <person name="Jorgensen S.L."/>
            <person name="Zaremba-Niedzwiedzka K."/>
            <person name="Martijn J."/>
            <person name="Lind A.E."/>
            <person name="van Eijk R."/>
            <person name="Schleper C."/>
            <person name="Guy L."/>
            <person name="Ettema T.J."/>
        </authorList>
    </citation>
    <scope>NUCLEOTIDE SEQUENCE</scope>
</reference>
<organism evidence="1">
    <name type="scientific">marine sediment metagenome</name>
    <dbReference type="NCBI Taxonomy" id="412755"/>
    <lineage>
        <taxon>unclassified sequences</taxon>
        <taxon>metagenomes</taxon>
        <taxon>ecological metagenomes</taxon>
    </lineage>
</organism>
<feature type="non-terminal residue" evidence="1">
    <location>
        <position position="49"/>
    </location>
</feature>
<proteinExistence type="predicted"/>
<gene>
    <name evidence="1" type="ORF">LCGC14_2704310</name>
</gene>
<name>A0A0F8ZEV5_9ZZZZ</name>
<sequence>MRVFFHAYDASSRTGTYEITTASQAAGTFTQSLAGAAPTETRVAQANWN</sequence>
<dbReference type="EMBL" id="LAZR01048270">
    <property type="protein sequence ID" value="KKK92303.1"/>
    <property type="molecule type" value="Genomic_DNA"/>
</dbReference>
<evidence type="ECO:0000313" key="1">
    <source>
        <dbReference type="EMBL" id="KKK92303.1"/>
    </source>
</evidence>
<dbReference type="AlphaFoldDB" id="A0A0F8ZEV5"/>
<comment type="caution">
    <text evidence="1">The sequence shown here is derived from an EMBL/GenBank/DDBJ whole genome shotgun (WGS) entry which is preliminary data.</text>
</comment>
<protein>
    <submittedName>
        <fullName evidence="1">Uncharacterized protein</fullName>
    </submittedName>
</protein>